<keyword evidence="1" id="KW-0472">Membrane</keyword>
<dbReference type="Proteomes" id="UP000192721">
    <property type="component" value="Unassembled WGS sequence"/>
</dbReference>
<evidence type="ECO:0000313" key="3">
    <source>
        <dbReference type="Proteomes" id="UP000192721"/>
    </source>
</evidence>
<dbReference type="EMBL" id="MUKV01000016">
    <property type="protein sequence ID" value="OQS38241.1"/>
    <property type="molecule type" value="Genomic_DNA"/>
</dbReference>
<gene>
    <name evidence="2" type="ORF">B0T45_13355</name>
</gene>
<feature type="transmembrane region" description="Helical" evidence="1">
    <location>
        <begin position="52"/>
        <end position="73"/>
    </location>
</feature>
<sequence length="157" mass="16325">MTDIGFTADHTAPTYKLNSPAAVAIATFIGSSLAGAWLMAENCKMLGQRDQLKKVWGLGVGLLFAMLALSLVLPDSVPGMVFTVAQTVVMQMLAKQRFETTLAAHGASGGLVFSKWRAAGIGLLFALALLAVLIAIIAAMMQLSGLTLSELLAAAGM</sequence>
<feature type="transmembrane region" description="Helical" evidence="1">
    <location>
        <begin position="118"/>
        <end position="141"/>
    </location>
</feature>
<keyword evidence="1" id="KW-0812">Transmembrane</keyword>
<name>A0A1W0CU34_9NEIS</name>
<dbReference type="AlphaFoldDB" id="A0A1W0CU34"/>
<evidence type="ECO:0000256" key="1">
    <source>
        <dbReference type="SAM" id="Phobius"/>
    </source>
</evidence>
<feature type="transmembrane region" description="Helical" evidence="1">
    <location>
        <begin position="20"/>
        <end position="40"/>
    </location>
</feature>
<reference evidence="2 3" key="1">
    <citation type="submission" date="2017-02" db="EMBL/GenBank/DDBJ databases">
        <title>Chromobacterium haemolyticum H5244.</title>
        <authorList>
            <person name="Gulvik C.A."/>
        </authorList>
    </citation>
    <scope>NUCLEOTIDE SEQUENCE [LARGE SCALE GENOMIC DNA]</scope>
    <source>
        <strain evidence="2 3">H5244</strain>
    </source>
</reference>
<organism evidence="2 3">
    <name type="scientific">Chromobacterium haemolyticum</name>
    <dbReference type="NCBI Taxonomy" id="394935"/>
    <lineage>
        <taxon>Bacteria</taxon>
        <taxon>Pseudomonadati</taxon>
        <taxon>Pseudomonadota</taxon>
        <taxon>Betaproteobacteria</taxon>
        <taxon>Neisseriales</taxon>
        <taxon>Chromobacteriaceae</taxon>
        <taxon>Chromobacterium</taxon>
    </lineage>
</organism>
<accession>A0A1W0CU34</accession>
<comment type="caution">
    <text evidence="2">The sequence shown here is derived from an EMBL/GenBank/DDBJ whole genome shotgun (WGS) entry which is preliminary data.</text>
</comment>
<proteinExistence type="predicted"/>
<protein>
    <submittedName>
        <fullName evidence="2">Uncharacterized protein</fullName>
    </submittedName>
</protein>
<keyword evidence="1" id="KW-1133">Transmembrane helix</keyword>
<evidence type="ECO:0000313" key="2">
    <source>
        <dbReference type="EMBL" id="OQS38241.1"/>
    </source>
</evidence>
<dbReference type="RefSeq" id="WP_081555801.1">
    <property type="nucleotide sequence ID" value="NZ_MUKV01000016.1"/>
</dbReference>